<dbReference type="InterPro" id="IPR024368">
    <property type="entry name" value="Ecl1/2/3"/>
</dbReference>
<organism evidence="2 3">
    <name type="scientific">Brettanomyces naardenensis</name>
    <name type="common">Yeast</name>
    <dbReference type="NCBI Taxonomy" id="13370"/>
    <lineage>
        <taxon>Eukaryota</taxon>
        <taxon>Fungi</taxon>
        <taxon>Dikarya</taxon>
        <taxon>Ascomycota</taxon>
        <taxon>Saccharomycotina</taxon>
        <taxon>Pichiomycetes</taxon>
        <taxon>Pichiales</taxon>
        <taxon>Pichiaceae</taxon>
        <taxon>Brettanomyces</taxon>
    </lineage>
</organism>
<gene>
    <name evidence="2" type="ORF">BRENAR_LOCUS4515</name>
</gene>
<evidence type="ECO:0000313" key="2">
    <source>
        <dbReference type="EMBL" id="VEU23786.1"/>
    </source>
</evidence>
<feature type="region of interest" description="Disordered" evidence="1">
    <location>
        <begin position="135"/>
        <end position="160"/>
    </location>
</feature>
<evidence type="ECO:0000256" key="1">
    <source>
        <dbReference type="SAM" id="MobiDB-lite"/>
    </source>
</evidence>
<dbReference type="InParanoid" id="A0A448YS99"/>
<dbReference type="Proteomes" id="UP000290900">
    <property type="component" value="Unassembled WGS sequence"/>
</dbReference>
<dbReference type="OrthoDB" id="2563506at2759"/>
<proteinExistence type="predicted"/>
<dbReference type="Pfam" id="PF12855">
    <property type="entry name" value="Ecl1"/>
    <property type="match status" value="1"/>
</dbReference>
<evidence type="ECO:0000313" key="3">
    <source>
        <dbReference type="Proteomes" id="UP000290900"/>
    </source>
</evidence>
<accession>A0A448YS99</accession>
<dbReference type="AlphaFoldDB" id="A0A448YS99"/>
<protein>
    <submittedName>
        <fullName evidence="2">DEKNAAC105037</fullName>
    </submittedName>
</protein>
<feature type="compositionally biased region" description="Basic residues" evidence="1">
    <location>
        <begin position="140"/>
        <end position="149"/>
    </location>
</feature>
<dbReference type="EMBL" id="CAACVR010000056">
    <property type="protein sequence ID" value="VEU23786.1"/>
    <property type="molecule type" value="Genomic_DNA"/>
</dbReference>
<keyword evidence="3" id="KW-1185">Reference proteome</keyword>
<name>A0A448YS99_BRENA</name>
<reference evidence="2 3" key="1">
    <citation type="submission" date="2018-12" db="EMBL/GenBank/DDBJ databases">
        <authorList>
            <person name="Tiukova I."/>
            <person name="Dainat J."/>
        </authorList>
    </citation>
    <scope>NUCLEOTIDE SEQUENCE [LARGE SCALE GENOMIC DNA]</scope>
</reference>
<sequence>MSAFEDFCIVCDKQCAPNSVYCSEECRKLDEAQSYSPTLSVCSSLNHCYNVNSASNASTVNNNNSGSTTTPALLPNVLSPLLTPQFLPRNSASYTVAATKSPQIKILSYESPMLSSTNYREGVNDLDSNKLDLNATSHAGTHRNSHPFLRRSSGDKSSTISNVSDVLDSCASENYKKWLSTH</sequence>